<protein>
    <submittedName>
        <fullName evidence="1">Uncharacterized protein</fullName>
    </submittedName>
</protein>
<reference evidence="1 2" key="1">
    <citation type="journal article" date="2018" name="Nat. Genet.">
        <title>The Rosa genome provides new insights in the design of modern roses.</title>
        <authorList>
            <person name="Bendahmane M."/>
        </authorList>
    </citation>
    <scope>NUCLEOTIDE SEQUENCE [LARGE SCALE GENOMIC DNA]</scope>
    <source>
        <strain evidence="2">cv. Old Blush</strain>
    </source>
</reference>
<evidence type="ECO:0000313" key="1">
    <source>
        <dbReference type="EMBL" id="PRQ37642.1"/>
    </source>
</evidence>
<sequence length="74" mass="8688">MSSPIYITSLAPYKQTLVLFNSMPPVFSFSSPNSLVKYDLLSPEKSLPISWIKYHKWRMKEKQQQLQPVKLIFI</sequence>
<accession>A0A2P6QTX6</accession>
<dbReference type="Gramene" id="PRQ37642">
    <property type="protein sequence ID" value="PRQ37642"/>
    <property type="gene ID" value="RchiOBHm_Chr4g0404901"/>
</dbReference>
<gene>
    <name evidence="1" type="ORF">RchiOBHm_Chr4g0404901</name>
</gene>
<keyword evidence="2" id="KW-1185">Reference proteome</keyword>
<name>A0A2P6QTX6_ROSCH</name>
<dbReference type="AlphaFoldDB" id="A0A2P6QTX6"/>
<proteinExistence type="predicted"/>
<dbReference type="EMBL" id="PDCK01000042">
    <property type="protein sequence ID" value="PRQ37642.1"/>
    <property type="molecule type" value="Genomic_DNA"/>
</dbReference>
<comment type="caution">
    <text evidence="1">The sequence shown here is derived from an EMBL/GenBank/DDBJ whole genome shotgun (WGS) entry which is preliminary data.</text>
</comment>
<dbReference type="Proteomes" id="UP000238479">
    <property type="component" value="Chromosome 4"/>
</dbReference>
<evidence type="ECO:0000313" key="2">
    <source>
        <dbReference type="Proteomes" id="UP000238479"/>
    </source>
</evidence>
<organism evidence="1 2">
    <name type="scientific">Rosa chinensis</name>
    <name type="common">China rose</name>
    <dbReference type="NCBI Taxonomy" id="74649"/>
    <lineage>
        <taxon>Eukaryota</taxon>
        <taxon>Viridiplantae</taxon>
        <taxon>Streptophyta</taxon>
        <taxon>Embryophyta</taxon>
        <taxon>Tracheophyta</taxon>
        <taxon>Spermatophyta</taxon>
        <taxon>Magnoliopsida</taxon>
        <taxon>eudicotyledons</taxon>
        <taxon>Gunneridae</taxon>
        <taxon>Pentapetalae</taxon>
        <taxon>rosids</taxon>
        <taxon>fabids</taxon>
        <taxon>Rosales</taxon>
        <taxon>Rosaceae</taxon>
        <taxon>Rosoideae</taxon>
        <taxon>Rosoideae incertae sedis</taxon>
        <taxon>Rosa</taxon>
    </lineage>
</organism>